<reference evidence="15 16" key="4">
    <citation type="submission" date="2015-01" db="EMBL/GenBank/DDBJ databases">
        <authorList>
            <consortium name="NBRP consortium"/>
            <person name="Sawabe T."/>
            <person name="Meirelles P."/>
            <person name="Feng G."/>
            <person name="Sayaka M."/>
            <person name="Hattori M."/>
            <person name="Ohkuma M."/>
        </authorList>
    </citation>
    <scope>NUCLEOTIDE SEQUENCE [LARGE SCALE GENOMIC DNA]</scope>
    <source>
        <strain evidence="17">JCM 19231</strain>
        <strain evidence="15">JCM 19241</strain>
        <strain evidence="12">JCM19231</strain>
        <strain evidence="13 16">JCM19232</strain>
        <strain evidence="14">JCM19241</strain>
    </source>
</reference>
<proteinExistence type="inferred from homology"/>
<reference evidence="13 16" key="2">
    <citation type="submission" date="2015-01" db="EMBL/GenBank/DDBJ databases">
        <title>Vibrio sp. C5 JCM 19232 whole genome shotgun sequence.</title>
        <authorList>
            <person name="Sawabe T."/>
            <person name="Meirelles P."/>
            <person name="Feng G."/>
            <person name="Sayaka M."/>
            <person name="Hattori M."/>
            <person name="Ohkuma M."/>
        </authorList>
    </citation>
    <scope>NUCLEOTIDE SEQUENCE [LARGE SCALE GENOMIC DNA]</scope>
    <source>
        <strain evidence="13 16">JCM19232</strain>
    </source>
</reference>
<dbReference type="SUPFAM" id="SSF143631">
    <property type="entry name" value="ApbE-like"/>
    <property type="match status" value="1"/>
</dbReference>
<dbReference type="Proteomes" id="UP000031671">
    <property type="component" value="Unassembled WGS sequence"/>
</dbReference>
<evidence type="ECO:0000256" key="9">
    <source>
        <dbReference type="ARBA" id="ARBA00022842"/>
    </source>
</evidence>
<accession>A0A0B8NTT7</accession>
<evidence type="ECO:0000256" key="3">
    <source>
        <dbReference type="ARBA" id="ARBA00011955"/>
    </source>
</evidence>
<protein>
    <recommendedName>
        <fullName evidence="4">FAD:protein FMN transferase</fullName>
        <ecNumber evidence="3">2.7.1.180</ecNumber>
    </recommendedName>
    <alternativeName>
        <fullName evidence="10">Flavin transferase</fullName>
    </alternativeName>
</protein>
<reference evidence="12 17" key="1">
    <citation type="submission" date="2015-01" db="EMBL/GenBank/DDBJ databases">
        <title>Vibrio sp. C1 JCM 19231 whole genome shotgun sequence.</title>
        <authorList>
            <person name="Sawabe T."/>
            <person name="Meirelles P."/>
            <person name="Feng G."/>
            <person name="Sayaka M."/>
            <person name="Hattori M."/>
            <person name="Ohkuma M."/>
        </authorList>
    </citation>
    <scope>NUCLEOTIDE SEQUENCE [LARGE SCALE GENOMIC DNA]</scope>
    <source>
        <strain evidence="17">JCM 19231</strain>
        <strain evidence="12">JCM19231</strain>
    </source>
</reference>
<evidence type="ECO:0000256" key="11">
    <source>
        <dbReference type="ARBA" id="ARBA00048540"/>
    </source>
</evidence>
<sequence>MVEIGGELRLKGANAEGIDWRIAIEKPTVNTRQVELIVQPGDMAMATSGDYRNYFERDGIRYSHIIDPNTGKPISNKVVSVTALHPSCMTADGLATGLMVLGEEKGLQVANENDLAVFMIVKTEDGFKEVYSDAFAKYMK</sequence>
<evidence type="ECO:0000313" key="14">
    <source>
        <dbReference type="EMBL" id="GAM78393.1"/>
    </source>
</evidence>
<dbReference type="EC" id="2.7.1.180" evidence="3"/>
<evidence type="ECO:0000313" key="17">
    <source>
        <dbReference type="Proteomes" id="UP000031671"/>
    </source>
</evidence>
<comment type="cofactor">
    <cofactor evidence="1">
        <name>Mg(2+)</name>
        <dbReference type="ChEBI" id="CHEBI:18420"/>
    </cofactor>
</comment>
<evidence type="ECO:0000313" key="15">
    <source>
        <dbReference type="Proteomes" id="UP000031666"/>
    </source>
</evidence>
<dbReference type="InterPro" id="IPR024932">
    <property type="entry name" value="ApbE"/>
</dbReference>
<dbReference type="Proteomes" id="UP000031670">
    <property type="component" value="Unassembled WGS sequence"/>
</dbReference>
<keyword evidence="12" id="KW-0449">Lipoprotein</keyword>
<dbReference type="Pfam" id="PF02424">
    <property type="entry name" value="ApbE"/>
    <property type="match status" value="1"/>
</dbReference>
<evidence type="ECO:0000256" key="7">
    <source>
        <dbReference type="ARBA" id="ARBA00022723"/>
    </source>
</evidence>
<evidence type="ECO:0000313" key="13">
    <source>
        <dbReference type="EMBL" id="GAM65056.1"/>
    </source>
</evidence>
<name>A0A0B8NTT7_9VIBR</name>
<evidence type="ECO:0000256" key="10">
    <source>
        <dbReference type="ARBA" id="ARBA00031306"/>
    </source>
</evidence>
<dbReference type="AlphaFoldDB" id="A0A0B8NTT7"/>
<keyword evidence="7" id="KW-0479">Metal-binding</keyword>
<evidence type="ECO:0000313" key="16">
    <source>
        <dbReference type="Proteomes" id="UP000031670"/>
    </source>
</evidence>
<evidence type="ECO:0000256" key="8">
    <source>
        <dbReference type="ARBA" id="ARBA00022827"/>
    </source>
</evidence>
<keyword evidence="9" id="KW-0460">Magnesium</keyword>
<accession>A0A0B8QTX3</accession>
<comment type="catalytic activity">
    <reaction evidence="11">
        <text>L-threonyl-[protein] + FAD = FMN-L-threonyl-[protein] + AMP + H(+)</text>
        <dbReference type="Rhea" id="RHEA:36847"/>
        <dbReference type="Rhea" id="RHEA-COMP:11060"/>
        <dbReference type="Rhea" id="RHEA-COMP:11061"/>
        <dbReference type="ChEBI" id="CHEBI:15378"/>
        <dbReference type="ChEBI" id="CHEBI:30013"/>
        <dbReference type="ChEBI" id="CHEBI:57692"/>
        <dbReference type="ChEBI" id="CHEBI:74257"/>
        <dbReference type="ChEBI" id="CHEBI:456215"/>
        <dbReference type="EC" id="2.7.1.180"/>
    </reaction>
</comment>
<evidence type="ECO:0000313" key="12">
    <source>
        <dbReference type="EMBL" id="GAM54568.1"/>
    </source>
</evidence>
<organism evidence="12 17">
    <name type="scientific">Vibrio ishigakensis</name>
    <dbReference type="NCBI Taxonomy" id="1481914"/>
    <lineage>
        <taxon>Bacteria</taxon>
        <taxon>Pseudomonadati</taxon>
        <taxon>Pseudomonadota</taxon>
        <taxon>Gammaproteobacteria</taxon>
        <taxon>Vibrionales</taxon>
        <taxon>Vibrionaceae</taxon>
        <taxon>Vibrio</taxon>
    </lineage>
</organism>
<gene>
    <name evidence="12" type="ORF">JCM19231_5532</name>
    <name evidence="13" type="ORF">JCM19232_100</name>
    <name evidence="14" type="ORF">JCM19241_3731</name>
</gene>
<keyword evidence="17" id="KW-1185">Reference proteome</keyword>
<dbReference type="STRING" id="1481914.JCM19241_3731"/>
<dbReference type="Proteomes" id="UP000031666">
    <property type="component" value="Unassembled WGS sequence"/>
</dbReference>
<comment type="caution">
    <text evidence="12">The sequence shown here is derived from an EMBL/GenBank/DDBJ whole genome shotgun (WGS) entry which is preliminary data.</text>
</comment>
<reference evidence="14 15" key="3">
    <citation type="submission" date="2015-01" db="EMBL/GenBank/DDBJ databases">
        <title>Vibrio sp. C94 JCM 19241 whole genome shotgun sequence.</title>
        <authorList>
            <person name="Sawabe T."/>
            <person name="Meirelles P."/>
            <person name="Feng G."/>
            <person name="Sayaka M."/>
            <person name="Hattori M."/>
            <person name="Ohkuma M."/>
        </authorList>
    </citation>
    <scope>NUCLEOTIDE SEQUENCE [LARGE SCALE GENOMIC DNA]</scope>
    <source>
        <strain evidence="15">JCM 19241</strain>
        <strain evidence="14">JCM19241</strain>
    </source>
</reference>
<comment type="similarity">
    <text evidence="2">Belongs to the ApbE family.</text>
</comment>
<keyword evidence="5" id="KW-0285">Flavoprotein</keyword>
<dbReference type="PANTHER" id="PTHR30040:SF2">
    <property type="entry name" value="FAD:PROTEIN FMN TRANSFERASE"/>
    <property type="match status" value="1"/>
</dbReference>
<dbReference type="Gene3D" id="3.10.520.10">
    <property type="entry name" value="ApbE-like domains"/>
    <property type="match status" value="1"/>
</dbReference>
<keyword evidence="6" id="KW-0808">Transferase</keyword>
<evidence type="ECO:0000256" key="1">
    <source>
        <dbReference type="ARBA" id="ARBA00001946"/>
    </source>
</evidence>
<dbReference type="EMBL" id="BBSC01000014">
    <property type="protein sequence ID" value="GAM78393.1"/>
    <property type="molecule type" value="Genomic_DNA"/>
</dbReference>
<dbReference type="EMBL" id="BBRZ01000005">
    <property type="protein sequence ID" value="GAM54568.1"/>
    <property type="molecule type" value="Genomic_DNA"/>
</dbReference>
<dbReference type="InterPro" id="IPR003374">
    <property type="entry name" value="ApbE-like_sf"/>
</dbReference>
<dbReference type="EMBL" id="BBSA01000016">
    <property type="protein sequence ID" value="GAM65056.1"/>
    <property type="molecule type" value="Genomic_DNA"/>
</dbReference>
<dbReference type="GO" id="GO:0046872">
    <property type="term" value="F:metal ion binding"/>
    <property type="evidence" value="ECO:0007669"/>
    <property type="project" value="UniProtKB-KW"/>
</dbReference>
<dbReference type="PANTHER" id="PTHR30040">
    <property type="entry name" value="THIAMINE BIOSYNTHESIS LIPOPROTEIN APBE"/>
    <property type="match status" value="1"/>
</dbReference>
<evidence type="ECO:0000256" key="4">
    <source>
        <dbReference type="ARBA" id="ARBA00016337"/>
    </source>
</evidence>
<evidence type="ECO:0000256" key="6">
    <source>
        <dbReference type="ARBA" id="ARBA00022679"/>
    </source>
</evidence>
<keyword evidence="8" id="KW-0274">FAD</keyword>
<dbReference type="GO" id="GO:0016740">
    <property type="term" value="F:transferase activity"/>
    <property type="evidence" value="ECO:0007669"/>
    <property type="project" value="UniProtKB-KW"/>
</dbReference>
<evidence type="ECO:0000256" key="2">
    <source>
        <dbReference type="ARBA" id="ARBA00008282"/>
    </source>
</evidence>
<evidence type="ECO:0000256" key="5">
    <source>
        <dbReference type="ARBA" id="ARBA00022630"/>
    </source>
</evidence>
<accession>A0A0B8PFF9</accession>